<keyword evidence="1" id="KW-0732">Signal</keyword>
<evidence type="ECO:0008006" key="4">
    <source>
        <dbReference type="Google" id="ProtNLM"/>
    </source>
</evidence>
<comment type="caution">
    <text evidence="2">The sequence shown here is derived from an EMBL/GenBank/DDBJ whole genome shotgun (WGS) entry which is preliminary data.</text>
</comment>
<evidence type="ECO:0000313" key="2">
    <source>
        <dbReference type="EMBL" id="NHZ32077.1"/>
    </source>
</evidence>
<organism evidence="2 3">
    <name type="scientific">Massilia rubra</name>
    <dbReference type="NCBI Taxonomy" id="2607910"/>
    <lineage>
        <taxon>Bacteria</taxon>
        <taxon>Pseudomonadati</taxon>
        <taxon>Pseudomonadota</taxon>
        <taxon>Betaproteobacteria</taxon>
        <taxon>Burkholderiales</taxon>
        <taxon>Oxalobacteraceae</taxon>
        <taxon>Telluria group</taxon>
        <taxon>Massilia</taxon>
    </lineage>
</organism>
<reference evidence="2 3" key="1">
    <citation type="submission" date="2019-09" db="EMBL/GenBank/DDBJ databases">
        <title>Taxonomy of Antarctic Massilia spp.: description of Massilia rubra sp. nov., Massilia aquatica sp. nov., Massilia mucilaginosa sp. nov., Massilia frigida sp. nov. isolated from streams, lakes and regoliths.</title>
        <authorList>
            <person name="Holochova P."/>
            <person name="Sedlacek I."/>
            <person name="Kralova S."/>
            <person name="Maslanova I."/>
            <person name="Busse H.-J."/>
            <person name="Stankova E."/>
            <person name="Vrbovska V."/>
            <person name="Kovarovic V."/>
            <person name="Bartak M."/>
            <person name="Svec P."/>
            <person name="Pantucek R."/>
        </authorList>
    </citation>
    <scope>NUCLEOTIDE SEQUENCE [LARGE SCALE GENOMIC DNA]</scope>
    <source>
        <strain evidence="2 3">CCM 8692</strain>
    </source>
</reference>
<dbReference type="PROSITE" id="PS51257">
    <property type="entry name" value="PROKAR_LIPOPROTEIN"/>
    <property type="match status" value="1"/>
</dbReference>
<dbReference type="Pfam" id="PF10462">
    <property type="entry name" value="Peptidase_M66"/>
    <property type="match status" value="1"/>
</dbReference>
<name>A0ABX0LJC6_9BURK</name>
<proteinExistence type="predicted"/>
<evidence type="ECO:0000256" key="1">
    <source>
        <dbReference type="SAM" id="SignalP"/>
    </source>
</evidence>
<gene>
    <name evidence="2" type="ORF">F0185_00490</name>
</gene>
<dbReference type="Proteomes" id="UP000785613">
    <property type="component" value="Unassembled WGS sequence"/>
</dbReference>
<keyword evidence="3" id="KW-1185">Reference proteome</keyword>
<dbReference type="SUPFAM" id="SSF55486">
    <property type="entry name" value="Metalloproteases ('zincins'), catalytic domain"/>
    <property type="match status" value="1"/>
</dbReference>
<feature type="signal peptide" evidence="1">
    <location>
        <begin position="1"/>
        <end position="19"/>
    </location>
</feature>
<sequence length="815" mass="83403">MRRLLNYLAILALTSGVLTGCGDNTGASGPGRAAGADTPPVVSAAAAAAPDVAVAGVMSGGGANVAGTAANATATAEPGVAPIANATTMGVAAAASTTQWTFCANENSSCVFNGNQTVRYGAGDRFVSKTLGWGAACNSATFGDPAPGVAKHCDVTSTWKACSVEGAQCAFTDTRTVRFGSGTSFMSKTATGGVACNSNVFGDPTPGIAKRCDSAPVTWTLCATEGGRCNFSGTNAVLFGAEGKYYTYTKTDGVDCAVGPAMANPAPGLVKNCYIPGAPVADATPPAVGDPRIGSIQLAQSQLFDSSDSALILINSKAVMVKVNALSNNPAVAKPDGKIQVKDANGNVLREIALSKPAGALPASVPVVPDRNTSYIGIVPADLVRPGLRLSVVLSNGQSMTINPRVGGGVPMDLIVIPVQIGSSVGKVVSNLRDFVQDRIPVSVVNQSGRAPYVSSRVTRLPATEAEWSTAFGKILGEIGDLHRLEGANNRQHYFGIIPKASYGLAGLAYVPGNAGVAADIPSMSEDGLRGTVVHELGHNYRLNHAACGGAGSPDPKYPYPNAQLGTGNHYTWGYLFSRGAFFDPRSPNLHDIMSYCGGSTFSDYNTHLMQAFLTPADALRTSAASAAAQDLVLISGQISGDKASLSPLKSFVGRASLPARGEYTLRIVTAKGTLAYPFATLVVDHADEAAALNFSFAIPNPGPIVSISVLKGTANLMQASARPVAENSAQGQAAVVRVREQAGTVQLNWDRASYPYLTVTVVNDAGRSTLAQDLQGGSAVLSLGALPAGGAFELSLSDGVNSVLVKQSRASGAQ</sequence>
<dbReference type="RefSeq" id="WP_167220600.1">
    <property type="nucleotide sequence ID" value="NZ_VUYU01000001.1"/>
</dbReference>
<evidence type="ECO:0000313" key="3">
    <source>
        <dbReference type="Proteomes" id="UP000785613"/>
    </source>
</evidence>
<feature type="chain" id="PRO_5046599900" description="Peptidase M66" evidence="1">
    <location>
        <begin position="20"/>
        <end position="815"/>
    </location>
</feature>
<accession>A0ABX0LJC6</accession>
<dbReference type="EMBL" id="VUYU01000001">
    <property type="protein sequence ID" value="NHZ32077.1"/>
    <property type="molecule type" value="Genomic_DNA"/>
</dbReference>
<protein>
    <recommendedName>
        <fullName evidence="4">Peptidase M66</fullName>
    </recommendedName>
</protein>